<dbReference type="AlphaFoldDB" id="A0A2R8BSD6"/>
<sequence length="121" mass="13152">MTDTQSWTVAMSTLEAGVWSLRLEGASQAPKLEASHAHRTIPDVTVTEEDGAILVRVDLPPAVLSDGLQSVHLMEKKSGVVLASLHVAAGRTVSQDLATELALLRDEVDLLKRVFRRHFAD</sequence>
<protein>
    <submittedName>
        <fullName evidence="1">Uncharacterized protein</fullName>
    </submittedName>
</protein>
<accession>A0A2R8BSD6</accession>
<dbReference type="OrthoDB" id="7772846at2"/>
<gene>
    <name evidence="1" type="ORF">PAA8504_00865</name>
</gene>
<evidence type="ECO:0000313" key="2">
    <source>
        <dbReference type="Proteomes" id="UP000244912"/>
    </source>
</evidence>
<name>A0A2R8BSD6_9RHOB</name>
<organism evidence="1 2">
    <name type="scientific">Palleronia abyssalis</name>
    <dbReference type="NCBI Taxonomy" id="1501240"/>
    <lineage>
        <taxon>Bacteria</taxon>
        <taxon>Pseudomonadati</taxon>
        <taxon>Pseudomonadota</taxon>
        <taxon>Alphaproteobacteria</taxon>
        <taxon>Rhodobacterales</taxon>
        <taxon>Roseobacteraceae</taxon>
        <taxon>Palleronia</taxon>
    </lineage>
</organism>
<evidence type="ECO:0000313" key="1">
    <source>
        <dbReference type="EMBL" id="SPJ23060.1"/>
    </source>
</evidence>
<proteinExistence type="predicted"/>
<reference evidence="1 2" key="1">
    <citation type="submission" date="2018-03" db="EMBL/GenBank/DDBJ databases">
        <authorList>
            <person name="Keele B.F."/>
        </authorList>
    </citation>
    <scope>NUCLEOTIDE SEQUENCE [LARGE SCALE GENOMIC DNA]</scope>
    <source>
        <strain evidence="1 2">CECT 8504</strain>
    </source>
</reference>
<dbReference type="Proteomes" id="UP000244912">
    <property type="component" value="Unassembled WGS sequence"/>
</dbReference>
<dbReference type="RefSeq" id="WP_108892930.1">
    <property type="nucleotide sequence ID" value="NZ_ONZF01000002.1"/>
</dbReference>
<keyword evidence="2" id="KW-1185">Reference proteome</keyword>
<dbReference type="EMBL" id="ONZF01000002">
    <property type="protein sequence ID" value="SPJ23060.1"/>
    <property type="molecule type" value="Genomic_DNA"/>
</dbReference>